<dbReference type="Proteomes" id="UP000324222">
    <property type="component" value="Unassembled WGS sequence"/>
</dbReference>
<protein>
    <submittedName>
        <fullName evidence="2">Uncharacterized protein</fullName>
    </submittedName>
</protein>
<evidence type="ECO:0000256" key="1">
    <source>
        <dbReference type="SAM" id="MobiDB-lite"/>
    </source>
</evidence>
<dbReference type="AlphaFoldDB" id="A0A5B7GY57"/>
<feature type="region of interest" description="Disordered" evidence="1">
    <location>
        <begin position="51"/>
        <end position="72"/>
    </location>
</feature>
<feature type="region of interest" description="Disordered" evidence="1">
    <location>
        <begin position="1"/>
        <end position="24"/>
    </location>
</feature>
<keyword evidence="3" id="KW-1185">Reference proteome</keyword>
<feature type="compositionally biased region" description="Low complexity" evidence="1">
    <location>
        <begin position="10"/>
        <end position="21"/>
    </location>
</feature>
<organism evidence="2 3">
    <name type="scientific">Portunus trituberculatus</name>
    <name type="common">Swimming crab</name>
    <name type="synonym">Neptunus trituberculatus</name>
    <dbReference type="NCBI Taxonomy" id="210409"/>
    <lineage>
        <taxon>Eukaryota</taxon>
        <taxon>Metazoa</taxon>
        <taxon>Ecdysozoa</taxon>
        <taxon>Arthropoda</taxon>
        <taxon>Crustacea</taxon>
        <taxon>Multicrustacea</taxon>
        <taxon>Malacostraca</taxon>
        <taxon>Eumalacostraca</taxon>
        <taxon>Eucarida</taxon>
        <taxon>Decapoda</taxon>
        <taxon>Pleocyemata</taxon>
        <taxon>Brachyura</taxon>
        <taxon>Eubrachyura</taxon>
        <taxon>Portunoidea</taxon>
        <taxon>Portunidae</taxon>
        <taxon>Portuninae</taxon>
        <taxon>Portunus</taxon>
    </lineage>
</organism>
<comment type="caution">
    <text evidence="2">The sequence shown here is derived from an EMBL/GenBank/DDBJ whole genome shotgun (WGS) entry which is preliminary data.</text>
</comment>
<name>A0A5B7GY57_PORTR</name>
<gene>
    <name evidence="2" type="ORF">E2C01_056147</name>
</gene>
<sequence>MTRFWRCKSGEGQEPIEEQGGCPCPSSTFLPPSTRTFRFKDTWPVVKGVSDGVRRGEGRESGAELGGGVRQRTGVGVGEGDGCISAVVMTLRQRARNISQLRKASIVIENMSSLNLQKTTEVISRVLSPG</sequence>
<accession>A0A5B7GY57</accession>
<dbReference type="EMBL" id="VSRR010019266">
    <property type="protein sequence ID" value="MPC62067.1"/>
    <property type="molecule type" value="Genomic_DNA"/>
</dbReference>
<reference evidence="2 3" key="1">
    <citation type="submission" date="2019-05" db="EMBL/GenBank/DDBJ databases">
        <title>Another draft genome of Portunus trituberculatus and its Hox gene families provides insights of decapod evolution.</title>
        <authorList>
            <person name="Jeong J.-H."/>
            <person name="Song I."/>
            <person name="Kim S."/>
            <person name="Choi T."/>
            <person name="Kim D."/>
            <person name="Ryu S."/>
            <person name="Kim W."/>
        </authorList>
    </citation>
    <scope>NUCLEOTIDE SEQUENCE [LARGE SCALE GENOMIC DNA]</scope>
    <source>
        <tissue evidence="2">Muscle</tissue>
    </source>
</reference>
<evidence type="ECO:0000313" key="3">
    <source>
        <dbReference type="Proteomes" id="UP000324222"/>
    </source>
</evidence>
<feature type="compositionally biased region" description="Basic and acidic residues" evidence="1">
    <location>
        <begin position="52"/>
        <end position="62"/>
    </location>
</feature>
<proteinExistence type="predicted"/>
<evidence type="ECO:0000313" key="2">
    <source>
        <dbReference type="EMBL" id="MPC62067.1"/>
    </source>
</evidence>